<keyword evidence="2" id="KW-1185">Reference proteome</keyword>
<gene>
    <name evidence="1" type="ORF">E8M01_16360</name>
</gene>
<sequence>MAHDDRKKRDARKKYVFERQALPVVALTLGVPEATLRRWKREAGAKGDDWDTARSANTIAGEGLDKLITEVVQDYVTVHQATIEDLRTQQGLTASERAKILAGLADSFNKTVSAAGRISPKISELGVAMDVLKRFAEFVTRQHPKLAPPLLEVIEPFGQHLAEVYG</sequence>
<dbReference type="RefSeq" id="WP_136961088.1">
    <property type="nucleotide sequence ID" value="NZ_CP039690.1"/>
</dbReference>
<organism evidence="1 2">
    <name type="scientific">Phreatobacter stygius</name>
    <dbReference type="NCBI Taxonomy" id="1940610"/>
    <lineage>
        <taxon>Bacteria</taxon>
        <taxon>Pseudomonadati</taxon>
        <taxon>Pseudomonadota</taxon>
        <taxon>Alphaproteobacteria</taxon>
        <taxon>Hyphomicrobiales</taxon>
        <taxon>Phreatobacteraceae</taxon>
        <taxon>Phreatobacter</taxon>
    </lineage>
</organism>
<dbReference type="InterPro" id="IPR014926">
    <property type="entry name" value="Phage_D3112_Orf24"/>
</dbReference>
<dbReference type="KEGG" id="pstg:E8M01_16360"/>
<proteinExistence type="predicted"/>
<evidence type="ECO:0000313" key="2">
    <source>
        <dbReference type="Proteomes" id="UP000298781"/>
    </source>
</evidence>
<dbReference type="Pfam" id="PF08822">
    <property type="entry name" value="DUF1804"/>
    <property type="match status" value="1"/>
</dbReference>
<name>A0A4D7BC64_9HYPH</name>
<dbReference type="OrthoDB" id="5676847at2"/>
<reference evidence="1 2" key="1">
    <citation type="submission" date="2019-04" db="EMBL/GenBank/DDBJ databases">
        <title>Phreatobacter aquaticus sp. nov.</title>
        <authorList>
            <person name="Choi A."/>
        </authorList>
    </citation>
    <scope>NUCLEOTIDE SEQUENCE [LARGE SCALE GENOMIC DNA]</scope>
    <source>
        <strain evidence="1 2">KCTC 52518</strain>
    </source>
</reference>
<protein>
    <submittedName>
        <fullName evidence="1">DUF1804 family protein</fullName>
    </submittedName>
</protein>
<dbReference type="EMBL" id="CP039690">
    <property type="protein sequence ID" value="QCI65642.1"/>
    <property type="molecule type" value="Genomic_DNA"/>
</dbReference>
<dbReference type="Proteomes" id="UP000298781">
    <property type="component" value="Chromosome"/>
</dbReference>
<evidence type="ECO:0000313" key="1">
    <source>
        <dbReference type="EMBL" id="QCI65642.1"/>
    </source>
</evidence>
<dbReference type="AlphaFoldDB" id="A0A4D7BC64"/>
<accession>A0A4D7BC64</accession>